<evidence type="ECO:0000313" key="4">
    <source>
        <dbReference type="Proteomes" id="UP000680038"/>
    </source>
</evidence>
<sequence length="359" mass="40290">MSLKIAFKSHNLLFRKQAGTSRGVLTSKNSRLIHITDTEKEGISGFGECGPLPGLSVDDIPDFDRQLQSVCDEFNAFDLEVFPFNLQIILDQLVPPHLPSVRFGIETALLDIMHGGRRIIFDNHFSAGQTGILMNGLIWMGSFEDMLQQAEEKLAQDFTTLKLKVGAIDFDKECAILQRIRERYPKKKITLRVDANGAFDGTNVSERLNRLGQYDLHSIEQPVMAGQHGLMKAVCALSPVPVALDEELIGIVGYREKFDLLKKINPHYIILKPSLLGGFQQTTEWIEIAVRLGINWWITSALESNIGLNAIAQYTASFNNPLPQGLGTGQLYQNNFDSPLVVRNGRLFYDNSLDWNLTW</sequence>
<dbReference type="SUPFAM" id="SSF51604">
    <property type="entry name" value="Enolase C-terminal domain-like"/>
    <property type="match status" value="1"/>
</dbReference>
<proteinExistence type="predicted"/>
<dbReference type="SFLD" id="SFLDF00009">
    <property type="entry name" value="o-succinylbenzoate_synthase"/>
    <property type="match status" value="1"/>
</dbReference>
<dbReference type="InterPro" id="IPR029017">
    <property type="entry name" value="Enolase-like_N"/>
</dbReference>
<evidence type="ECO:0000256" key="1">
    <source>
        <dbReference type="ARBA" id="ARBA00022723"/>
    </source>
</evidence>
<evidence type="ECO:0000259" key="2">
    <source>
        <dbReference type="SMART" id="SM00922"/>
    </source>
</evidence>
<organism evidence="3 4">
    <name type="scientific">Dyadobacter helix</name>
    <dbReference type="NCBI Taxonomy" id="2822344"/>
    <lineage>
        <taxon>Bacteria</taxon>
        <taxon>Pseudomonadati</taxon>
        <taxon>Bacteroidota</taxon>
        <taxon>Cytophagia</taxon>
        <taxon>Cytophagales</taxon>
        <taxon>Spirosomataceae</taxon>
        <taxon>Dyadobacter</taxon>
    </lineage>
</organism>
<dbReference type="SMART" id="SM00922">
    <property type="entry name" value="MR_MLE"/>
    <property type="match status" value="1"/>
</dbReference>
<dbReference type="Proteomes" id="UP000680038">
    <property type="component" value="Unassembled WGS sequence"/>
</dbReference>
<keyword evidence="3" id="KW-0456">Lyase</keyword>
<comment type="caution">
    <text evidence="3">The sequence shown here is derived from an EMBL/GenBank/DDBJ whole genome shotgun (WGS) entry which is preliminary data.</text>
</comment>
<dbReference type="SFLD" id="SFLDS00001">
    <property type="entry name" value="Enolase"/>
    <property type="match status" value="1"/>
</dbReference>
<feature type="domain" description="Mandelate racemase/muconate lactonizing enzyme C-terminal" evidence="2">
    <location>
        <begin position="143"/>
        <end position="241"/>
    </location>
</feature>
<dbReference type="InterPro" id="IPR013342">
    <property type="entry name" value="Mandelate_racemase_C"/>
</dbReference>
<dbReference type="RefSeq" id="WP_215238091.1">
    <property type="nucleotide sequence ID" value="NZ_CAJRAF010000001.1"/>
</dbReference>
<dbReference type="EMBL" id="CAJRAF010000001">
    <property type="protein sequence ID" value="CAG4994683.1"/>
    <property type="molecule type" value="Genomic_DNA"/>
</dbReference>
<dbReference type="SFLD" id="SFLDG00180">
    <property type="entry name" value="muconate_cycloisomerase"/>
    <property type="match status" value="1"/>
</dbReference>
<dbReference type="SUPFAM" id="SSF54826">
    <property type="entry name" value="Enolase N-terminal domain-like"/>
    <property type="match status" value="1"/>
</dbReference>
<dbReference type="AlphaFoldDB" id="A0A916JA35"/>
<keyword evidence="1" id="KW-0479">Metal-binding</keyword>
<evidence type="ECO:0000313" key="3">
    <source>
        <dbReference type="EMBL" id="CAG4994683.1"/>
    </source>
</evidence>
<dbReference type="Pfam" id="PF13378">
    <property type="entry name" value="MR_MLE_C"/>
    <property type="match status" value="1"/>
</dbReference>
<dbReference type="PANTHER" id="PTHR48073">
    <property type="entry name" value="O-SUCCINYLBENZOATE SYNTHASE-RELATED"/>
    <property type="match status" value="1"/>
</dbReference>
<dbReference type="EC" id="4.2.1.113" evidence="3"/>
<accession>A0A916JA35</accession>
<dbReference type="GO" id="GO:0016854">
    <property type="term" value="F:racemase and epimerase activity"/>
    <property type="evidence" value="ECO:0007669"/>
    <property type="project" value="UniProtKB-ARBA"/>
</dbReference>
<keyword evidence="4" id="KW-1185">Reference proteome</keyword>
<dbReference type="Gene3D" id="3.30.390.10">
    <property type="entry name" value="Enolase-like, N-terminal domain"/>
    <property type="match status" value="1"/>
</dbReference>
<dbReference type="InterPro" id="IPR029065">
    <property type="entry name" value="Enolase_C-like"/>
</dbReference>
<dbReference type="PANTHER" id="PTHR48073:SF2">
    <property type="entry name" value="O-SUCCINYLBENZOATE SYNTHASE"/>
    <property type="match status" value="1"/>
</dbReference>
<gene>
    <name evidence="3" type="primary">menC_2</name>
    <name evidence="3" type="ORF">DYBT9275_01444</name>
</gene>
<dbReference type="GO" id="GO:0046872">
    <property type="term" value="F:metal ion binding"/>
    <property type="evidence" value="ECO:0007669"/>
    <property type="project" value="UniProtKB-KW"/>
</dbReference>
<dbReference type="CDD" id="cd03320">
    <property type="entry name" value="OSBS"/>
    <property type="match status" value="1"/>
</dbReference>
<reference evidence="3" key="1">
    <citation type="submission" date="2021-04" db="EMBL/GenBank/DDBJ databases">
        <authorList>
            <person name="Rodrigo-Torres L."/>
            <person name="Arahal R. D."/>
            <person name="Lucena T."/>
        </authorList>
    </citation>
    <scope>NUCLEOTIDE SEQUENCE</scope>
    <source>
        <strain evidence="3">CECT 9275</strain>
    </source>
</reference>
<dbReference type="Gene3D" id="3.20.20.120">
    <property type="entry name" value="Enolase-like C-terminal domain"/>
    <property type="match status" value="1"/>
</dbReference>
<dbReference type="InterPro" id="IPR036849">
    <property type="entry name" value="Enolase-like_C_sf"/>
</dbReference>
<protein>
    <submittedName>
        <fullName evidence="3">O-succinylbenzoate synthase</fullName>
        <ecNumber evidence="3">4.2.1.113</ecNumber>
    </submittedName>
</protein>
<name>A0A916JA35_9BACT</name>
<dbReference type="GO" id="GO:0043748">
    <property type="term" value="F:O-succinylbenzoate synthase activity"/>
    <property type="evidence" value="ECO:0007669"/>
    <property type="project" value="UniProtKB-EC"/>
</dbReference>